<dbReference type="Pfam" id="PF16984">
    <property type="entry name" value="Grp7_allergen"/>
    <property type="match status" value="1"/>
</dbReference>
<evidence type="ECO:0000313" key="2">
    <source>
        <dbReference type="Proteomes" id="UP001558652"/>
    </source>
</evidence>
<dbReference type="InterPro" id="IPR020234">
    <property type="entry name" value="Mite_allergen_group-7"/>
</dbReference>
<dbReference type="Proteomes" id="UP001558652">
    <property type="component" value="Unassembled WGS sequence"/>
</dbReference>
<dbReference type="EMBL" id="JBFDAA010000007">
    <property type="protein sequence ID" value="KAL1130479.1"/>
    <property type="molecule type" value="Genomic_DNA"/>
</dbReference>
<evidence type="ECO:0000313" key="1">
    <source>
        <dbReference type="EMBL" id="KAL1130479.1"/>
    </source>
</evidence>
<dbReference type="AlphaFoldDB" id="A0ABD0YH62"/>
<protein>
    <submittedName>
        <fullName evidence="1">Uncharacterized protein</fullName>
    </submittedName>
</protein>
<sequence length="192" mass="21658">MIYEAVDNMKKKGQQEVKLPDLKEDIEKKVSFFKVRGTLSADGGWFRDLTSLKRTGPVLLEEGDDSLTVGLELALEDMEFGFKNYRAEVFHVGMGGQMSVRVGKNSLKGKVTMHFDGPKCHTHVDDIELTQLGQLDIHLTGLGRDGDLVYNLLANYLANRFKDKIKKEINRHLADPIRAALAKKDICEKFPH</sequence>
<name>A0ABD0YH62_9HEMI</name>
<comment type="caution">
    <text evidence="1">The sequence shown here is derived from an EMBL/GenBank/DDBJ whole genome shotgun (WGS) entry which is preliminary data.</text>
</comment>
<keyword evidence="2" id="KW-1185">Reference proteome</keyword>
<reference evidence="1 2" key="1">
    <citation type="submission" date="2024-07" db="EMBL/GenBank/DDBJ databases">
        <title>Chromosome-level genome assembly of the water stick insect Ranatra chinensis (Heteroptera: Nepidae).</title>
        <authorList>
            <person name="Liu X."/>
        </authorList>
    </citation>
    <scope>NUCLEOTIDE SEQUENCE [LARGE SCALE GENOMIC DNA]</scope>
    <source>
        <strain evidence="1">Cailab_2021Rc</strain>
        <tissue evidence="1">Muscle</tissue>
    </source>
</reference>
<dbReference type="InterPro" id="IPR038602">
    <property type="entry name" value="Mite_allergen_7_sf"/>
</dbReference>
<gene>
    <name evidence="1" type="ORF">AAG570_011727</name>
</gene>
<accession>A0ABD0YH62</accession>
<organism evidence="1 2">
    <name type="scientific">Ranatra chinensis</name>
    <dbReference type="NCBI Taxonomy" id="642074"/>
    <lineage>
        <taxon>Eukaryota</taxon>
        <taxon>Metazoa</taxon>
        <taxon>Ecdysozoa</taxon>
        <taxon>Arthropoda</taxon>
        <taxon>Hexapoda</taxon>
        <taxon>Insecta</taxon>
        <taxon>Pterygota</taxon>
        <taxon>Neoptera</taxon>
        <taxon>Paraneoptera</taxon>
        <taxon>Hemiptera</taxon>
        <taxon>Heteroptera</taxon>
        <taxon>Panheteroptera</taxon>
        <taxon>Nepomorpha</taxon>
        <taxon>Nepidae</taxon>
        <taxon>Ranatrinae</taxon>
        <taxon>Ranatra</taxon>
    </lineage>
</organism>
<proteinExistence type="predicted"/>
<dbReference type="Gene3D" id="3.15.10.50">
    <property type="match status" value="1"/>
</dbReference>